<dbReference type="Pfam" id="PF13738">
    <property type="entry name" value="Pyr_redox_3"/>
    <property type="match status" value="1"/>
</dbReference>
<evidence type="ECO:0000313" key="4">
    <source>
        <dbReference type="EMBL" id="UNI22251.1"/>
    </source>
</evidence>
<proteinExistence type="predicted"/>
<reference evidence="4" key="1">
    <citation type="submission" date="2021-11" db="EMBL/GenBank/DDBJ databases">
        <title>Purpureocillium_takamizusanense_genome.</title>
        <authorList>
            <person name="Nguyen N.-H."/>
        </authorList>
    </citation>
    <scope>NUCLEOTIDE SEQUENCE</scope>
    <source>
        <strain evidence="4">PT3</strain>
    </source>
</reference>
<accession>A0A9Q8VEF4</accession>
<dbReference type="InterPro" id="IPR050346">
    <property type="entry name" value="FMO-like"/>
</dbReference>
<dbReference type="KEGG" id="ptkz:JDV02_008156"/>
<keyword evidence="1" id="KW-0285">Flavoprotein</keyword>
<dbReference type="SUPFAM" id="SSF51905">
    <property type="entry name" value="FAD/NAD(P)-binding domain"/>
    <property type="match status" value="1"/>
</dbReference>
<keyword evidence="5" id="KW-1185">Reference proteome</keyword>
<dbReference type="AlphaFoldDB" id="A0A9Q8VEF4"/>
<evidence type="ECO:0000313" key="5">
    <source>
        <dbReference type="Proteomes" id="UP000829364"/>
    </source>
</evidence>
<evidence type="ECO:0000256" key="3">
    <source>
        <dbReference type="ARBA" id="ARBA00023002"/>
    </source>
</evidence>
<dbReference type="OrthoDB" id="2915840at2759"/>
<dbReference type="GeneID" id="72070104"/>
<name>A0A9Q8VEF4_9HYPO</name>
<dbReference type="Gene3D" id="3.50.50.60">
    <property type="entry name" value="FAD/NAD(P)-binding domain"/>
    <property type="match status" value="1"/>
</dbReference>
<gene>
    <name evidence="4" type="ORF">JDV02_008156</name>
</gene>
<dbReference type="RefSeq" id="XP_047845732.1">
    <property type="nucleotide sequence ID" value="XM_047989727.1"/>
</dbReference>
<evidence type="ECO:0000256" key="2">
    <source>
        <dbReference type="ARBA" id="ARBA00022827"/>
    </source>
</evidence>
<sequence>MTERVDCVVVGAGWYGLAAAKQYRYVRPDDALVVLESQSSLGGTWADERLYPDLKSNNLLGTYEYPDFPMDSERFGIKPGQYIPGNVINTYLKAYASHFGINDVIRLNTKVLVAEHHDDNDGGWTLSVTGGHSESQIFTRRLIIATGLTSEPFLPKFEGQDSFGGPVFHGKHFLQNRDTLKTATEVTIYGASKFSWDAVYSYARVGVKVNWVIRSSGHGPCWIAPSYVTPLKKWIEKLANTRALTWFSPCVWGDADGYNGIRRFLHQTAVGRFVVDAFWKILGNDVVQLNGYDSHPKTAKLKPWTSAMFTGASFSILNYDEDFFNLVKGDLVNIHIGEIDHLSPGMVHLADGTSFKSDAILAHTGWKQVPPLKFLPEGIVAELGVPHTQQDTSTSAVDDLANQHEVQAKADAEILAKFPRLRKQEVWNKDFVPLSKQKGIVTGPDDVTTPYNGLTPFMLYHFLVPPSSRFLRHRDIAFIGIISNFSNTLCAHIQGLWIAAYFSGLLKNDPAAAIGDEAALEKLRYEAALHNRFGKWRYPVDWGNKAPCFIFDAVPYLDLLQLDLGLSPHRKRGFMSEIFSPYGAEDYRNINDEWEEKILRGSSSKP</sequence>
<evidence type="ECO:0000256" key="1">
    <source>
        <dbReference type="ARBA" id="ARBA00022630"/>
    </source>
</evidence>
<dbReference type="Proteomes" id="UP000829364">
    <property type="component" value="Chromosome 8"/>
</dbReference>
<protein>
    <submittedName>
        <fullName evidence="4">Uncharacterized protein</fullName>
    </submittedName>
</protein>
<dbReference type="EMBL" id="CP086361">
    <property type="protein sequence ID" value="UNI22251.1"/>
    <property type="molecule type" value="Genomic_DNA"/>
</dbReference>
<keyword evidence="3" id="KW-0560">Oxidoreductase</keyword>
<keyword evidence="2" id="KW-0274">FAD</keyword>
<dbReference type="InterPro" id="IPR036188">
    <property type="entry name" value="FAD/NAD-bd_sf"/>
</dbReference>
<dbReference type="GO" id="GO:0016491">
    <property type="term" value="F:oxidoreductase activity"/>
    <property type="evidence" value="ECO:0007669"/>
    <property type="project" value="UniProtKB-KW"/>
</dbReference>
<dbReference type="PANTHER" id="PTHR23023">
    <property type="entry name" value="DIMETHYLANILINE MONOOXYGENASE"/>
    <property type="match status" value="1"/>
</dbReference>
<organism evidence="4 5">
    <name type="scientific">Purpureocillium takamizusanense</name>
    <dbReference type="NCBI Taxonomy" id="2060973"/>
    <lineage>
        <taxon>Eukaryota</taxon>
        <taxon>Fungi</taxon>
        <taxon>Dikarya</taxon>
        <taxon>Ascomycota</taxon>
        <taxon>Pezizomycotina</taxon>
        <taxon>Sordariomycetes</taxon>
        <taxon>Hypocreomycetidae</taxon>
        <taxon>Hypocreales</taxon>
        <taxon>Ophiocordycipitaceae</taxon>
        <taxon>Purpureocillium</taxon>
    </lineage>
</organism>